<dbReference type="InterPro" id="IPR024422">
    <property type="entry name" value="Protein_unknown_function_OB"/>
</dbReference>
<dbReference type="EMBL" id="JACHGO010000005">
    <property type="protein sequence ID" value="MBB5143770.1"/>
    <property type="molecule type" value="Genomic_DNA"/>
</dbReference>
<dbReference type="Pfam" id="PF12869">
    <property type="entry name" value="tRNA_anti-like"/>
    <property type="match status" value="1"/>
</dbReference>
<gene>
    <name evidence="1" type="ORF">HNQ38_001870</name>
</gene>
<dbReference type="InterPro" id="IPR012340">
    <property type="entry name" value="NA-bd_OB-fold"/>
</dbReference>
<dbReference type="PROSITE" id="PS51257">
    <property type="entry name" value="PROKAR_LIPOPROTEIN"/>
    <property type="match status" value="1"/>
</dbReference>
<dbReference type="AlphaFoldDB" id="A0A7W8C178"/>
<sequence>MRSLVFTFALATALITTGCLKNSPINDLLGPSSDKVAAAPMAQVSDFVTTYKENSVKANKEYAGRWVKITGKVAAISKIKGIIDGRIYYLVDLNDKDGKVSERIVCRFNFNKQDEVAELKQGSIVVFYGRIDDLSNITHKDQHLPMIIDSQIVH</sequence>
<accession>A0A7W8C178</accession>
<name>A0A7W8C178_9BACT</name>
<evidence type="ECO:0000313" key="2">
    <source>
        <dbReference type="Proteomes" id="UP000539075"/>
    </source>
</evidence>
<keyword evidence="2" id="KW-1185">Reference proteome</keyword>
<organism evidence="1 2">
    <name type="scientific">Desulfovibrio intestinalis</name>
    <dbReference type="NCBI Taxonomy" id="58621"/>
    <lineage>
        <taxon>Bacteria</taxon>
        <taxon>Pseudomonadati</taxon>
        <taxon>Thermodesulfobacteriota</taxon>
        <taxon>Desulfovibrionia</taxon>
        <taxon>Desulfovibrionales</taxon>
        <taxon>Desulfovibrionaceae</taxon>
        <taxon>Desulfovibrio</taxon>
    </lineage>
</organism>
<proteinExistence type="predicted"/>
<evidence type="ECO:0008006" key="3">
    <source>
        <dbReference type="Google" id="ProtNLM"/>
    </source>
</evidence>
<dbReference type="RefSeq" id="WP_183719590.1">
    <property type="nucleotide sequence ID" value="NZ_JACHGO010000005.1"/>
</dbReference>
<dbReference type="Proteomes" id="UP000539075">
    <property type="component" value="Unassembled WGS sequence"/>
</dbReference>
<protein>
    <recommendedName>
        <fullName evidence="3">tRNA_anti-like</fullName>
    </recommendedName>
</protein>
<comment type="caution">
    <text evidence="1">The sequence shown here is derived from an EMBL/GenBank/DDBJ whole genome shotgun (WGS) entry which is preliminary data.</text>
</comment>
<evidence type="ECO:0000313" key="1">
    <source>
        <dbReference type="EMBL" id="MBB5143770.1"/>
    </source>
</evidence>
<dbReference type="Gene3D" id="2.40.50.140">
    <property type="entry name" value="Nucleic acid-binding proteins"/>
    <property type="match status" value="1"/>
</dbReference>
<reference evidence="1 2" key="1">
    <citation type="submission" date="2020-08" db="EMBL/GenBank/DDBJ databases">
        <title>Genomic Encyclopedia of Type Strains, Phase IV (KMG-IV): sequencing the most valuable type-strain genomes for metagenomic binning, comparative biology and taxonomic classification.</title>
        <authorList>
            <person name="Goeker M."/>
        </authorList>
    </citation>
    <scope>NUCLEOTIDE SEQUENCE [LARGE SCALE GENOMIC DNA]</scope>
    <source>
        <strain evidence="1 2">DSM 11275</strain>
    </source>
</reference>